<dbReference type="Proteomes" id="UP000548582">
    <property type="component" value="Unassembled WGS sequence"/>
</dbReference>
<feature type="compositionally biased region" description="Basic residues" evidence="1">
    <location>
        <begin position="1"/>
        <end position="11"/>
    </location>
</feature>
<comment type="caution">
    <text evidence="2">The sequence shown here is derived from an EMBL/GenBank/DDBJ whole genome shotgun (WGS) entry which is preliminary data.</text>
</comment>
<protein>
    <submittedName>
        <fullName evidence="2">Uncharacterized protein</fullName>
    </submittedName>
</protein>
<proteinExistence type="predicted"/>
<organism evidence="2 3">
    <name type="scientific">Neoroseomonas marina</name>
    <dbReference type="NCBI Taxonomy" id="1232220"/>
    <lineage>
        <taxon>Bacteria</taxon>
        <taxon>Pseudomonadati</taxon>
        <taxon>Pseudomonadota</taxon>
        <taxon>Alphaproteobacteria</taxon>
        <taxon>Acetobacterales</taxon>
        <taxon>Acetobacteraceae</taxon>
        <taxon>Neoroseomonas</taxon>
    </lineage>
</organism>
<reference evidence="2 3" key="1">
    <citation type="submission" date="2020-03" db="EMBL/GenBank/DDBJ databases">
        <authorList>
            <person name="Sun Q."/>
        </authorList>
    </citation>
    <scope>NUCLEOTIDE SEQUENCE [LARGE SCALE GENOMIC DNA]</scope>
    <source>
        <strain evidence="2 3">JC162</strain>
    </source>
</reference>
<evidence type="ECO:0000313" key="2">
    <source>
        <dbReference type="EMBL" id="NMJ42953.1"/>
    </source>
</evidence>
<dbReference type="AlphaFoldDB" id="A0A848EHQ5"/>
<dbReference type="EMBL" id="JABBKX010000006">
    <property type="protein sequence ID" value="NMJ42953.1"/>
    <property type="molecule type" value="Genomic_DNA"/>
</dbReference>
<dbReference type="RefSeq" id="WP_170055187.1">
    <property type="nucleotide sequence ID" value="NZ_JABBKX010000006.1"/>
</dbReference>
<evidence type="ECO:0000256" key="1">
    <source>
        <dbReference type="SAM" id="MobiDB-lite"/>
    </source>
</evidence>
<keyword evidence="3" id="KW-1185">Reference proteome</keyword>
<evidence type="ECO:0000313" key="3">
    <source>
        <dbReference type="Proteomes" id="UP000548582"/>
    </source>
</evidence>
<gene>
    <name evidence="2" type="ORF">GWK16_17025</name>
</gene>
<sequence length="67" mass="7075">MANPSKTRKILTKLDDQLDDSFPASDPPSLTDPSRTILPKEAAAADAEDPSTKAGQKGSGKTPLPKR</sequence>
<name>A0A848EHQ5_9PROT</name>
<feature type="region of interest" description="Disordered" evidence="1">
    <location>
        <begin position="1"/>
        <end position="67"/>
    </location>
</feature>
<accession>A0A848EHQ5</accession>